<gene>
    <name evidence="13" type="ORF">J2S03_001598</name>
</gene>
<dbReference type="SUPFAM" id="SSF53383">
    <property type="entry name" value="PLP-dependent transferases"/>
    <property type="match status" value="1"/>
</dbReference>
<reference evidence="13 14" key="1">
    <citation type="submission" date="2023-07" db="EMBL/GenBank/DDBJ databases">
        <title>Genomic Encyclopedia of Type Strains, Phase IV (KMG-IV): sequencing the most valuable type-strain genomes for metagenomic binning, comparative biology and taxonomic classification.</title>
        <authorList>
            <person name="Goeker M."/>
        </authorList>
    </citation>
    <scope>NUCLEOTIDE SEQUENCE [LARGE SCALE GENOMIC DNA]</scope>
    <source>
        <strain evidence="13 14">DSM 4006</strain>
    </source>
</reference>
<evidence type="ECO:0000256" key="4">
    <source>
        <dbReference type="ARBA" id="ARBA00008954"/>
    </source>
</evidence>
<keyword evidence="8 12" id="KW-0808">Transferase</keyword>
<comment type="cofactor">
    <cofactor evidence="1 12">
        <name>pyridoxal 5'-phosphate</name>
        <dbReference type="ChEBI" id="CHEBI:597326"/>
    </cofactor>
</comment>
<organism evidence="13 14">
    <name type="scientific">Alicyclobacillus cycloheptanicus</name>
    <dbReference type="NCBI Taxonomy" id="1457"/>
    <lineage>
        <taxon>Bacteria</taxon>
        <taxon>Bacillati</taxon>
        <taxon>Bacillota</taxon>
        <taxon>Bacilli</taxon>
        <taxon>Bacillales</taxon>
        <taxon>Alicyclobacillaceae</taxon>
        <taxon>Alicyclobacillus</taxon>
    </lineage>
</organism>
<dbReference type="InterPro" id="IPR015421">
    <property type="entry name" value="PyrdxlP-dep_Trfase_major"/>
</dbReference>
<dbReference type="PROSITE" id="PS00600">
    <property type="entry name" value="AA_TRANSFER_CLASS_3"/>
    <property type="match status" value="1"/>
</dbReference>
<evidence type="ECO:0000256" key="10">
    <source>
        <dbReference type="ARBA" id="ARBA00049111"/>
    </source>
</evidence>
<dbReference type="PIRSF" id="PIRSF000521">
    <property type="entry name" value="Transaminase_4ab_Lys_Orn"/>
    <property type="match status" value="1"/>
</dbReference>
<evidence type="ECO:0000256" key="7">
    <source>
        <dbReference type="ARBA" id="ARBA00022576"/>
    </source>
</evidence>
<comment type="catalytic activity">
    <reaction evidence="10 12">
        <text>L-2,4-diaminobutanoate + 2-oxoglutarate = L-aspartate 4-semialdehyde + L-glutamate</text>
        <dbReference type="Rhea" id="RHEA:11160"/>
        <dbReference type="ChEBI" id="CHEBI:16810"/>
        <dbReference type="ChEBI" id="CHEBI:29985"/>
        <dbReference type="ChEBI" id="CHEBI:58761"/>
        <dbReference type="ChEBI" id="CHEBI:537519"/>
        <dbReference type="EC" id="2.6.1.76"/>
    </reaction>
</comment>
<evidence type="ECO:0000256" key="5">
    <source>
        <dbReference type="ARBA" id="ARBA00013155"/>
    </source>
</evidence>
<evidence type="ECO:0000256" key="1">
    <source>
        <dbReference type="ARBA" id="ARBA00001933"/>
    </source>
</evidence>
<evidence type="ECO:0000313" key="14">
    <source>
        <dbReference type="Proteomes" id="UP001232973"/>
    </source>
</evidence>
<keyword evidence="14" id="KW-1185">Reference proteome</keyword>
<evidence type="ECO:0000256" key="9">
    <source>
        <dbReference type="ARBA" id="ARBA00022898"/>
    </source>
</evidence>
<dbReference type="EMBL" id="JAUSTP010000010">
    <property type="protein sequence ID" value="MDQ0189751.1"/>
    <property type="molecule type" value="Genomic_DNA"/>
</dbReference>
<dbReference type="Gene3D" id="3.90.1150.10">
    <property type="entry name" value="Aspartate Aminotransferase, domain 1"/>
    <property type="match status" value="1"/>
</dbReference>
<comment type="similarity">
    <text evidence="4 11">Belongs to the class-III pyridoxal-phosphate-dependent aminotransferase family.</text>
</comment>
<evidence type="ECO:0000256" key="3">
    <source>
        <dbReference type="ARBA" id="ARBA00004946"/>
    </source>
</evidence>
<dbReference type="InterPro" id="IPR015424">
    <property type="entry name" value="PyrdxlP-dep_Trfase"/>
</dbReference>
<proteinExistence type="inferred from homology"/>
<evidence type="ECO:0000256" key="8">
    <source>
        <dbReference type="ARBA" id="ARBA00022679"/>
    </source>
</evidence>
<dbReference type="Pfam" id="PF00202">
    <property type="entry name" value="Aminotran_3"/>
    <property type="match status" value="1"/>
</dbReference>
<evidence type="ECO:0000256" key="12">
    <source>
        <dbReference type="RuleBase" id="RU365034"/>
    </source>
</evidence>
<dbReference type="EC" id="2.6.1.76" evidence="5 12"/>
<dbReference type="InterPro" id="IPR012773">
    <property type="entry name" value="Ectoine_EctB"/>
</dbReference>
<dbReference type="NCBIfam" id="TIGR00709">
    <property type="entry name" value="dat"/>
    <property type="match status" value="1"/>
</dbReference>
<dbReference type="PANTHER" id="PTHR43552:SF2">
    <property type="entry name" value="DIAMINOBUTYRATE--2-OXOGLUTARATE TRANSAMINASE"/>
    <property type="match status" value="1"/>
</dbReference>
<sequence>MLNAIQETMLSPLDVFEDLESSVRSYIRSFPTVFTRARGSRMWDLQNRVYIDFFAGAGALNYGHNHPRMKEKLLDYVASDGIAHSLDMGTEAKARFLEQFQQVILEPRGLTYKVMFPGPTGTNAVESALKLARKATGRTTVVNFTNAFHGMTLGSLAVTGNKFKRGGAGVPLSNVVTMPYDGYFEGGLDSVDYLEQLLADGGSGISRPAAIILETVQGEGGVNVASAAWLRKVEKLCRRMGIVLIVDDIQVGCGRTGAFFSFEDAGLKPDIVCLSKSISGYGLPMALTLIKPELDVWDPGEHNGTFRGHNLAFVTATEALSFWRNDTLEQEIRLKGKRVRARLERWTVKYPGLKAKVRGRGLILGLVCGDPEKAKQISAAAFERGLIIETAGPDDEVVKLLPPLTIDPSTLDEGLQILEDSIEHVL</sequence>
<dbReference type="PANTHER" id="PTHR43552">
    <property type="entry name" value="DIAMINOBUTYRATE--2-OXOGLUTARATE AMINOTRANSFERASE"/>
    <property type="match status" value="1"/>
</dbReference>
<comment type="pathway">
    <text evidence="3 12">Amine and polyamine biosynthesis; ectoine biosynthesis; L-ectoine from L-aspartate 4-semialdehyde: step 1/3.</text>
</comment>
<dbReference type="InterPro" id="IPR015422">
    <property type="entry name" value="PyrdxlP-dep_Trfase_small"/>
</dbReference>
<dbReference type="InterPro" id="IPR049704">
    <property type="entry name" value="Aminotrans_3_PPA_site"/>
</dbReference>
<dbReference type="NCBIfam" id="NF006733">
    <property type="entry name" value="PRK09264.1"/>
    <property type="match status" value="1"/>
</dbReference>
<comment type="caution">
    <text evidence="13">The sequence shown here is derived from an EMBL/GenBank/DDBJ whole genome shotgun (WGS) entry which is preliminary data.</text>
</comment>
<keyword evidence="9 11" id="KW-0663">Pyridoxal phosphate</keyword>
<evidence type="ECO:0000256" key="2">
    <source>
        <dbReference type="ARBA" id="ARBA00002189"/>
    </source>
</evidence>
<dbReference type="GO" id="GO:0045303">
    <property type="term" value="F:diaminobutyrate-2-oxoglutarate transaminase activity"/>
    <property type="evidence" value="ECO:0007669"/>
    <property type="project" value="UniProtKB-EC"/>
</dbReference>
<name>A0ABT9XJ51_9BACL</name>
<protein>
    <recommendedName>
        <fullName evidence="6 12">Diaminobutyrate--2-oxoglutarate transaminase</fullName>
        <ecNumber evidence="5 12">2.6.1.76</ecNumber>
    </recommendedName>
    <alternativeName>
        <fullName evidence="12">DABA aminotransferase</fullName>
    </alternativeName>
</protein>
<dbReference type="InterPro" id="IPR005814">
    <property type="entry name" value="Aminotrans_3"/>
</dbReference>
<accession>A0ABT9XJ51</accession>
<dbReference type="InterPro" id="IPR004637">
    <property type="entry name" value="Dat"/>
</dbReference>
<comment type="function">
    <text evidence="2 12">Catalyzes reversively the conversion of L-aspartate beta-semialdehyde (ASA) to L-2,4-diaminobutyrate (DABA) by transamination with L-glutamate.</text>
</comment>
<dbReference type="CDD" id="cd00610">
    <property type="entry name" value="OAT_like"/>
    <property type="match status" value="1"/>
</dbReference>
<dbReference type="Gene3D" id="3.40.640.10">
    <property type="entry name" value="Type I PLP-dependent aspartate aminotransferase-like (Major domain)"/>
    <property type="match status" value="1"/>
</dbReference>
<dbReference type="Proteomes" id="UP001232973">
    <property type="component" value="Unassembled WGS sequence"/>
</dbReference>
<evidence type="ECO:0000256" key="11">
    <source>
        <dbReference type="RuleBase" id="RU003560"/>
    </source>
</evidence>
<dbReference type="NCBIfam" id="TIGR02407">
    <property type="entry name" value="ectoine_ectB"/>
    <property type="match status" value="1"/>
</dbReference>
<evidence type="ECO:0000313" key="13">
    <source>
        <dbReference type="EMBL" id="MDQ0189751.1"/>
    </source>
</evidence>
<keyword evidence="7 12" id="KW-0032">Aminotransferase</keyword>
<evidence type="ECO:0000256" key="6">
    <source>
        <dbReference type="ARBA" id="ARBA00014798"/>
    </source>
</evidence>